<dbReference type="Proteomes" id="UP001500841">
    <property type="component" value="Unassembled WGS sequence"/>
</dbReference>
<comment type="caution">
    <text evidence="1">The sequence shown here is derived from an EMBL/GenBank/DDBJ whole genome shotgun (WGS) entry which is preliminary data.</text>
</comment>
<protein>
    <recommendedName>
        <fullName evidence="3">Surface antigen-like protein</fullName>
    </recommendedName>
</protein>
<reference evidence="2" key="1">
    <citation type="journal article" date="2019" name="Int. J. Syst. Evol. Microbiol.">
        <title>The Global Catalogue of Microorganisms (GCM) 10K type strain sequencing project: providing services to taxonomists for standard genome sequencing and annotation.</title>
        <authorList>
            <consortium name="The Broad Institute Genomics Platform"/>
            <consortium name="The Broad Institute Genome Sequencing Center for Infectious Disease"/>
            <person name="Wu L."/>
            <person name="Ma J."/>
        </authorList>
    </citation>
    <scope>NUCLEOTIDE SEQUENCE [LARGE SCALE GENOMIC DNA]</scope>
    <source>
        <strain evidence="2">JCM 17085</strain>
    </source>
</reference>
<dbReference type="Gene3D" id="2.40.160.50">
    <property type="entry name" value="membrane protein fhac: a member of the omp85/tpsb transporter family"/>
    <property type="match status" value="1"/>
</dbReference>
<proteinExistence type="predicted"/>
<organism evidence="1 2">
    <name type="scientific">Mucilaginibacter panaciglaebae</name>
    <dbReference type="NCBI Taxonomy" id="502331"/>
    <lineage>
        <taxon>Bacteria</taxon>
        <taxon>Pseudomonadati</taxon>
        <taxon>Bacteroidota</taxon>
        <taxon>Sphingobacteriia</taxon>
        <taxon>Sphingobacteriales</taxon>
        <taxon>Sphingobacteriaceae</taxon>
        <taxon>Mucilaginibacter</taxon>
    </lineage>
</organism>
<sequence length="389" mass="44178">MAQDDNSSAKYRPIDTVEKKDLIDLVRSFVNIQPRKISPQEKKKIYFSILPVAASGINDHRMLITSTTAGFYLGDPSNTYISTATFAPYFNLKGRYGLPIHSNIWLNSNSYNIQGDTRLLKYPQYTWGLGGGQPAGNKFLVDYVYLRFYQSALKRITPYFFAGIGYNLDYYMDIESDDGTSKTFGEFTKYKFGTDPHQNSFSSGPSLNLLYDTRNNLIDPLPGWYGNLIYRYSSSFFGSNDNWQSLYVDLRKYLSLSSSGPKNMLAFWSYYWTSLSSGTPYLSLPSIGMDPYQRSGRGIAQNRYRGESLIYFETEYRCDITDNGLLGFVAFANVNSASQINSRRFKYWNPAGGAGLRIKFNKKSGTNIGIDYGQSRDYRAVILNLGEAF</sequence>
<evidence type="ECO:0000313" key="1">
    <source>
        <dbReference type="EMBL" id="GAA4089020.1"/>
    </source>
</evidence>
<evidence type="ECO:0000313" key="2">
    <source>
        <dbReference type="Proteomes" id="UP001500841"/>
    </source>
</evidence>
<keyword evidence="2" id="KW-1185">Reference proteome</keyword>
<dbReference type="EMBL" id="BAABCV010000002">
    <property type="protein sequence ID" value="GAA4089020.1"/>
    <property type="molecule type" value="Genomic_DNA"/>
</dbReference>
<accession>A0ABP7WIK0</accession>
<evidence type="ECO:0008006" key="3">
    <source>
        <dbReference type="Google" id="ProtNLM"/>
    </source>
</evidence>
<name>A0ABP7WIK0_9SPHI</name>
<gene>
    <name evidence="1" type="ORF">GCM10022392_07910</name>
</gene>